<comment type="similarity">
    <text evidence="6">Belongs to the purine/pyrimidine phosphoribosyltransferase family. PyrE subfamily.</text>
</comment>
<dbReference type="GO" id="GO:0004588">
    <property type="term" value="F:orotate phosphoribosyltransferase activity"/>
    <property type="evidence" value="ECO:0007669"/>
    <property type="project" value="UniProtKB-UniRule"/>
</dbReference>
<comment type="subunit">
    <text evidence="6">Homodimer.</text>
</comment>
<organism evidence="7 8">
    <name type="scientific">Candidatus Daviesbacteria bacterium RIFCSPHIGHO2_12_FULL_37_11</name>
    <dbReference type="NCBI Taxonomy" id="1797777"/>
    <lineage>
        <taxon>Bacteria</taxon>
        <taxon>Candidatus Daviesiibacteriota</taxon>
    </lineage>
</organism>
<dbReference type="EMBL" id="MFDE01000038">
    <property type="protein sequence ID" value="OGE37636.1"/>
    <property type="molecule type" value="Genomic_DNA"/>
</dbReference>
<keyword evidence="5 6" id="KW-0665">Pyrimidine biosynthesis</keyword>
<feature type="binding site" description="in other chain" evidence="6">
    <location>
        <position position="26"/>
    </location>
    <ligand>
        <name>5-phospho-alpha-D-ribose 1-diphosphate</name>
        <dbReference type="ChEBI" id="CHEBI:58017"/>
        <note>ligand shared between dimeric partners</note>
    </ligand>
</feature>
<evidence type="ECO:0000256" key="4">
    <source>
        <dbReference type="ARBA" id="ARBA00022679"/>
    </source>
</evidence>
<dbReference type="Proteomes" id="UP000176527">
    <property type="component" value="Unassembled WGS sequence"/>
</dbReference>
<feature type="binding site" evidence="6">
    <location>
        <position position="105"/>
    </location>
    <ligand>
        <name>5-phospho-alpha-D-ribose 1-diphosphate</name>
        <dbReference type="ChEBI" id="CHEBI:58017"/>
        <note>ligand shared between dimeric partners</note>
    </ligand>
</feature>
<dbReference type="HAMAP" id="MF_01208">
    <property type="entry name" value="PyrE"/>
    <property type="match status" value="1"/>
</dbReference>
<dbReference type="GO" id="GO:0044205">
    <property type="term" value="P:'de novo' UMP biosynthetic process"/>
    <property type="evidence" value="ECO:0007669"/>
    <property type="project" value="UniProtKB-UniRule"/>
</dbReference>
<proteinExistence type="inferred from homology"/>
<evidence type="ECO:0000313" key="7">
    <source>
        <dbReference type="EMBL" id="OGE37636.1"/>
    </source>
</evidence>
<feature type="binding site" evidence="6">
    <location>
        <position position="99"/>
    </location>
    <ligand>
        <name>5-phospho-alpha-D-ribose 1-diphosphate</name>
        <dbReference type="ChEBI" id="CHEBI:58017"/>
        <note>ligand shared between dimeric partners</note>
    </ligand>
</feature>
<dbReference type="PANTHER" id="PTHR19278:SF9">
    <property type="entry name" value="URIDINE 5'-MONOPHOSPHATE SYNTHASE"/>
    <property type="match status" value="1"/>
</dbReference>
<comment type="caution">
    <text evidence="7">The sequence shown here is derived from an EMBL/GenBank/DDBJ whole genome shotgun (WGS) entry which is preliminary data.</text>
</comment>
<feature type="binding site" evidence="6">
    <location>
        <position position="103"/>
    </location>
    <ligand>
        <name>5-phospho-alpha-D-ribose 1-diphosphate</name>
        <dbReference type="ChEBI" id="CHEBI:58017"/>
        <note>ligand shared between dimeric partners</note>
    </ligand>
</feature>
<dbReference type="SUPFAM" id="SSF53271">
    <property type="entry name" value="PRTase-like"/>
    <property type="match status" value="1"/>
</dbReference>
<evidence type="ECO:0000256" key="2">
    <source>
        <dbReference type="ARBA" id="ARBA00011971"/>
    </source>
</evidence>
<dbReference type="GO" id="GO:0004590">
    <property type="term" value="F:orotidine-5'-phosphate decarboxylase activity"/>
    <property type="evidence" value="ECO:0007669"/>
    <property type="project" value="TreeGrafter"/>
</dbReference>
<dbReference type="EC" id="2.4.2.10" evidence="2 6"/>
<comment type="cofactor">
    <cofactor evidence="6">
        <name>Mg(2+)</name>
        <dbReference type="ChEBI" id="CHEBI:18420"/>
    </cofactor>
</comment>
<evidence type="ECO:0000256" key="5">
    <source>
        <dbReference type="ARBA" id="ARBA00022975"/>
    </source>
</evidence>
<comment type="function">
    <text evidence="6">Catalyzes the transfer of a ribosyl phosphate group from 5-phosphoribose 1-diphosphate to orotate, leading to the formation of orotidine monophosphate (OMP).</text>
</comment>
<dbReference type="Gene3D" id="3.40.50.2020">
    <property type="match status" value="1"/>
</dbReference>
<comment type="pathway">
    <text evidence="1 6">Pyrimidine metabolism; UMP biosynthesis via de novo pathway; UMP from orotate: step 1/2.</text>
</comment>
<dbReference type="PANTHER" id="PTHR19278">
    <property type="entry name" value="OROTATE PHOSPHORIBOSYLTRANSFERASE"/>
    <property type="match status" value="1"/>
</dbReference>
<evidence type="ECO:0000313" key="8">
    <source>
        <dbReference type="Proteomes" id="UP000176527"/>
    </source>
</evidence>
<comment type="catalytic activity">
    <reaction evidence="6">
        <text>orotidine 5'-phosphate + diphosphate = orotate + 5-phospho-alpha-D-ribose 1-diphosphate</text>
        <dbReference type="Rhea" id="RHEA:10380"/>
        <dbReference type="ChEBI" id="CHEBI:30839"/>
        <dbReference type="ChEBI" id="CHEBI:33019"/>
        <dbReference type="ChEBI" id="CHEBI:57538"/>
        <dbReference type="ChEBI" id="CHEBI:58017"/>
        <dbReference type="EC" id="2.4.2.10"/>
    </reaction>
</comment>
<dbReference type="GO" id="GO:0019856">
    <property type="term" value="P:pyrimidine nucleobase biosynthetic process"/>
    <property type="evidence" value="ECO:0007669"/>
    <property type="project" value="TreeGrafter"/>
</dbReference>
<protein>
    <recommendedName>
        <fullName evidence="2 6">Orotate phosphoribosyltransferase</fullName>
        <shortName evidence="6">OPRT</shortName>
        <shortName evidence="6">OPRTase</shortName>
        <ecNumber evidence="2 6">2.4.2.10</ecNumber>
    </recommendedName>
</protein>
<dbReference type="InterPro" id="IPR023031">
    <property type="entry name" value="OPRT"/>
</dbReference>
<sequence>MKIEHEHVLDTLHETQAVMFGEFTLKSGLKSPIYIDLRKIRSFPGQKLDIVRAYEDMLIPILALKNPEQYYVLADIPTSITPIVSTLTDRTGYPQITPRIDQKEHGSGASIDGVWKPGSVAIVIDDLITTAKSKFEAIEVLETHDIKVEDVVILIDRQQGGKEELEQRGYKLHAYSTMSNLVEYYHRVGLITPEQFQTTMDYLGIK</sequence>
<evidence type="ECO:0000256" key="3">
    <source>
        <dbReference type="ARBA" id="ARBA00022676"/>
    </source>
</evidence>
<evidence type="ECO:0000256" key="1">
    <source>
        <dbReference type="ARBA" id="ARBA00004889"/>
    </source>
</evidence>
<feature type="binding site" evidence="6">
    <location>
        <position position="157"/>
    </location>
    <ligand>
        <name>orotate</name>
        <dbReference type="ChEBI" id="CHEBI:30839"/>
    </ligand>
</feature>
<accession>A0A1F5K9Q1</accession>
<dbReference type="UniPathway" id="UPA00070">
    <property type="reaction ID" value="UER00119"/>
</dbReference>
<name>A0A1F5K9Q1_9BACT</name>
<dbReference type="InterPro" id="IPR000836">
    <property type="entry name" value="PRTase_dom"/>
</dbReference>
<keyword evidence="3 6" id="KW-0328">Glycosyltransferase</keyword>
<evidence type="ECO:0000256" key="6">
    <source>
        <dbReference type="HAMAP-Rule" id="MF_01208"/>
    </source>
</evidence>
<comment type="caution">
    <text evidence="6">Lacks conserved residue(s) required for the propagation of feature annotation.</text>
</comment>
<feature type="binding site" description="in other chain" evidence="6">
    <location>
        <begin position="125"/>
        <end position="133"/>
    </location>
    <ligand>
        <name>5-phospho-alpha-D-ribose 1-diphosphate</name>
        <dbReference type="ChEBI" id="CHEBI:58017"/>
        <note>ligand shared between dimeric partners</note>
    </ligand>
</feature>
<keyword evidence="6" id="KW-0460">Magnesium</keyword>
<gene>
    <name evidence="6" type="primary">pyrE</name>
    <name evidence="7" type="ORF">A3F00_04250</name>
</gene>
<keyword evidence="4 6" id="KW-0808">Transferase</keyword>
<dbReference type="GO" id="GO:0000287">
    <property type="term" value="F:magnesium ion binding"/>
    <property type="evidence" value="ECO:0007669"/>
    <property type="project" value="UniProtKB-UniRule"/>
</dbReference>
<dbReference type="AlphaFoldDB" id="A0A1F5K9Q1"/>
<feature type="binding site" evidence="6">
    <location>
        <position position="129"/>
    </location>
    <ligand>
        <name>orotate</name>
        <dbReference type="ChEBI" id="CHEBI:30839"/>
    </ligand>
</feature>
<dbReference type="CDD" id="cd06223">
    <property type="entry name" value="PRTases_typeI"/>
    <property type="match status" value="1"/>
</dbReference>
<dbReference type="InterPro" id="IPR029057">
    <property type="entry name" value="PRTase-like"/>
</dbReference>
<reference evidence="7 8" key="1">
    <citation type="journal article" date="2016" name="Nat. Commun.">
        <title>Thousands of microbial genomes shed light on interconnected biogeochemical processes in an aquifer system.</title>
        <authorList>
            <person name="Anantharaman K."/>
            <person name="Brown C.T."/>
            <person name="Hug L.A."/>
            <person name="Sharon I."/>
            <person name="Castelle C.J."/>
            <person name="Probst A.J."/>
            <person name="Thomas B.C."/>
            <person name="Singh A."/>
            <person name="Wilkins M.J."/>
            <person name="Karaoz U."/>
            <person name="Brodie E.L."/>
            <person name="Williams K.H."/>
            <person name="Hubbard S.S."/>
            <person name="Banfield J.F."/>
        </authorList>
    </citation>
    <scope>NUCLEOTIDE SEQUENCE [LARGE SCALE GENOMIC DNA]</scope>
</reference>